<dbReference type="PANTHER" id="PTHR11920:SF335">
    <property type="entry name" value="GUANYLATE CYCLASE"/>
    <property type="match status" value="1"/>
</dbReference>
<sequence length="779" mass="82908">MLCCSCSCSCTCEKTQLKRSAFWNRICRKLRDTCALLANRPSLIFVTLVVCLILMGTGLAVVLTASSAAVSRSKDLAHNGMGNGVAVTIGEALKMTVFGSELLSSHVTQMPRCPDLERSWQTLSLDILSRINTQVVVQLELDFAGVIWKTWPPLEGELAKVLYGKDLLKEDVSREGTLEMMRQGVTAIVGPYQCTEGFSCMFTVNPLTLPAPSADYDWGCGMQPYNCSECWHSANRTKYWGQVSTMFNVDELISRDAFRLQSLSRDGYAYRLWQEETSINNLRAELAASRQRPEDPVRLAIQAYNLLWYLEIAPVDGWVPAWRGPCIAAVVVGSVAIALLVLWLLVSREQHSRLLHAMLPDQVLAQLQEGEGTLAAEYQDVTVLVGDMVGYTTASSQLSAGQVVALLNELFGMFDELAQRHGVYRVEATGDTLMCVAGCPVPDDPVSSAVRAANMALDMVRAVEAFRPSLEGVRVQIRVGLHSGPVVAGVVGKKMPRFCLFGDTVNTASRMEGSASAMRIQVSEATAALLRASGEDRFVLESRGFMNLKGKGNMEAFWLLGSARCTSTGTSTATPGSITTHASGATTPAGADSSSQQQHRRAAMTCPSPCLGSGGGGTTAVFGQQPQQAAPAPSQTARFTPVRLTPGRGSNSAAASSASVPRSQTPYGVVRAATLPEVDRGQGSSPVAAAGAAPRDGVASPSHAVNTDISVDAAPSLKQPALLQQQRQQQQTSADAQTLRPAPAPAAMAPAAAVVVAGASRQMPRSGAPQSSVEILLSK</sequence>
<dbReference type="Proteomes" id="UP000613740">
    <property type="component" value="Unassembled WGS sequence"/>
</dbReference>
<evidence type="ECO:0000256" key="6">
    <source>
        <dbReference type="ARBA" id="ARBA00023239"/>
    </source>
</evidence>
<dbReference type="GO" id="GO:0001653">
    <property type="term" value="F:peptide receptor activity"/>
    <property type="evidence" value="ECO:0007669"/>
    <property type="project" value="TreeGrafter"/>
</dbReference>
<reference evidence="11" key="1">
    <citation type="journal article" date="2020" name="bioRxiv">
        <title>Comparative genomics of Chlamydomonas.</title>
        <authorList>
            <person name="Craig R.J."/>
            <person name="Hasan A.R."/>
            <person name="Ness R.W."/>
            <person name="Keightley P.D."/>
        </authorList>
    </citation>
    <scope>NUCLEOTIDE SEQUENCE</scope>
    <source>
        <strain evidence="11">CCAP 11/173</strain>
    </source>
</reference>
<evidence type="ECO:0000313" key="12">
    <source>
        <dbReference type="Proteomes" id="UP000613740"/>
    </source>
</evidence>
<feature type="transmembrane region" description="Helical" evidence="9">
    <location>
        <begin position="43"/>
        <end position="65"/>
    </location>
</feature>
<organism evidence="11 12">
    <name type="scientific">Chlamydomonas schloesseri</name>
    <dbReference type="NCBI Taxonomy" id="2026947"/>
    <lineage>
        <taxon>Eukaryota</taxon>
        <taxon>Viridiplantae</taxon>
        <taxon>Chlorophyta</taxon>
        <taxon>core chlorophytes</taxon>
        <taxon>Chlorophyceae</taxon>
        <taxon>CS clade</taxon>
        <taxon>Chlamydomonadales</taxon>
        <taxon>Chlamydomonadaceae</taxon>
        <taxon>Chlamydomonas</taxon>
    </lineage>
</organism>
<dbReference type="InterPro" id="IPR050401">
    <property type="entry name" value="Cyclic_nucleotide_synthase"/>
</dbReference>
<evidence type="ECO:0000256" key="4">
    <source>
        <dbReference type="ARBA" id="ARBA00022989"/>
    </source>
</evidence>
<feature type="compositionally biased region" description="Low complexity" evidence="8">
    <location>
        <begin position="683"/>
        <end position="700"/>
    </location>
</feature>
<keyword evidence="6 7" id="KW-0456">Lyase</keyword>
<dbReference type="SMART" id="SM00044">
    <property type="entry name" value="CYCc"/>
    <property type="match status" value="1"/>
</dbReference>
<protein>
    <recommendedName>
        <fullName evidence="10">Guanylate cyclase domain-containing protein</fullName>
    </recommendedName>
</protein>
<accession>A0A835WSB2</accession>
<feature type="region of interest" description="Disordered" evidence="8">
    <location>
        <begin position="719"/>
        <end position="779"/>
    </location>
</feature>
<dbReference type="InterPro" id="IPR029787">
    <property type="entry name" value="Nucleotide_cyclase"/>
</dbReference>
<comment type="caution">
    <text evidence="11">The sequence shown here is derived from an EMBL/GenBank/DDBJ whole genome shotgun (WGS) entry which is preliminary data.</text>
</comment>
<feature type="compositionally biased region" description="Low complexity" evidence="8">
    <location>
        <begin position="569"/>
        <end position="580"/>
    </location>
</feature>
<dbReference type="AlphaFoldDB" id="A0A835WSB2"/>
<evidence type="ECO:0000259" key="10">
    <source>
        <dbReference type="PROSITE" id="PS50125"/>
    </source>
</evidence>
<feature type="transmembrane region" description="Helical" evidence="9">
    <location>
        <begin position="326"/>
        <end position="346"/>
    </location>
</feature>
<feature type="compositionally biased region" description="Low complexity" evidence="8">
    <location>
        <begin position="745"/>
        <end position="759"/>
    </location>
</feature>
<dbReference type="EMBL" id="JAEHOD010000004">
    <property type="protein sequence ID" value="KAG2453042.1"/>
    <property type="molecule type" value="Genomic_DNA"/>
</dbReference>
<dbReference type="InterPro" id="IPR018297">
    <property type="entry name" value="A/G_cyclase_CS"/>
</dbReference>
<feature type="compositionally biased region" description="Polar residues" evidence="8">
    <location>
        <begin position="581"/>
        <end position="597"/>
    </location>
</feature>
<dbReference type="GO" id="GO:0007168">
    <property type="term" value="P:receptor guanylyl cyclase signaling pathway"/>
    <property type="evidence" value="ECO:0007669"/>
    <property type="project" value="TreeGrafter"/>
</dbReference>
<dbReference type="Pfam" id="PF00211">
    <property type="entry name" value="Guanylate_cyc"/>
    <property type="match status" value="1"/>
</dbReference>
<dbReference type="OrthoDB" id="538583at2759"/>
<evidence type="ECO:0000256" key="1">
    <source>
        <dbReference type="ARBA" id="ARBA00004370"/>
    </source>
</evidence>
<feature type="compositionally biased region" description="Low complexity" evidence="8">
    <location>
        <begin position="624"/>
        <end position="633"/>
    </location>
</feature>
<dbReference type="FunFam" id="3.30.70.1230:FF:000030">
    <property type="entry name" value="Si:ch211-215j19.12"/>
    <property type="match status" value="1"/>
</dbReference>
<feature type="region of interest" description="Disordered" evidence="8">
    <location>
        <begin position="569"/>
        <end position="703"/>
    </location>
</feature>
<keyword evidence="5 9" id="KW-0472">Membrane</keyword>
<dbReference type="GO" id="GO:0004016">
    <property type="term" value="F:adenylate cyclase activity"/>
    <property type="evidence" value="ECO:0007669"/>
    <property type="project" value="TreeGrafter"/>
</dbReference>
<comment type="subcellular location">
    <subcellularLocation>
        <location evidence="1">Membrane</location>
    </subcellularLocation>
</comment>
<dbReference type="PROSITE" id="PS00452">
    <property type="entry name" value="GUANYLATE_CYCLASE_1"/>
    <property type="match status" value="1"/>
</dbReference>
<name>A0A835WSB2_9CHLO</name>
<dbReference type="CDD" id="cd07302">
    <property type="entry name" value="CHD"/>
    <property type="match status" value="1"/>
</dbReference>
<dbReference type="GO" id="GO:0005886">
    <property type="term" value="C:plasma membrane"/>
    <property type="evidence" value="ECO:0007669"/>
    <property type="project" value="TreeGrafter"/>
</dbReference>
<keyword evidence="3" id="KW-0547">Nucleotide-binding</keyword>
<dbReference type="SUPFAM" id="SSF55073">
    <property type="entry name" value="Nucleotide cyclase"/>
    <property type="match status" value="1"/>
</dbReference>
<dbReference type="GO" id="GO:0035556">
    <property type="term" value="P:intracellular signal transduction"/>
    <property type="evidence" value="ECO:0007669"/>
    <property type="project" value="InterPro"/>
</dbReference>
<evidence type="ECO:0000256" key="8">
    <source>
        <dbReference type="SAM" id="MobiDB-lite"/>
    </source>
</evidence>
<evidence type="ECO:0000256" key="3">
    <source>
        <dbReference type="ARBA" id="ARBA00022741"/>
    </source>
</evidence>
<feature type="compositionally biased region" description="Low complexity" evidence="8">
    <location>
        <begin position="719"/>
        <end position="737"/>
    </location>
</feature>
<evidence type="ECO:0000256" key="9">
    <source>
        <dbReference type="SAM" id="Phobius"/>
    </source>
</evidence>
<dbReference type="GO" id="GO:0004383">
    <property type="term" value="F:guanylate cyclase activity"/>
    <property type="evidence" value="ECO:0007669"/>
    <property type="project" value="TreeGrafter"/>
</dbReference>
<evidence type="ECO:0000256" key="5">
    <source>
        <dbReference type="ARBA" id="ARBA00023136"/>
    </source>
</evidence>
<evidence type="ECO:0000313" key="11">
    <source>
        <dbReference type="EMBL" id="KAG2453042.1"/>
    </source>
</evidence>
<dbReference type="GO" id="GO:0000166">
    <property type="term" value="F:nucleotide binding"/>
    <property type="evidence" value="ECO:0007669"/>
    <property type="project" value="UniProtKB-KW"/>
</dbReference>
<comment type="similarity">
    <text evidence="7">Belongs to the adenylyl cyclase class-4/guanylyl cyclase family.</text>
</comment>
<keyword evidence="12" id="KW-1185">Reference proteome</keyword>
<proteinExistence type="inferred from homology"/>
<dbReference type="PANTHER" id="PTHR11920">
    <property type="entry name" value="GUANYLYL CYCLASE"/>
    <property type="match status" value="1"/>
</dbReference>
<evidence type="ECO:0000256" key="7">
    <source>
        <dbReference type="RuleBase" id="RU000405"/>
    </source>
</evidence>
<dbReference type="Gene3D" id="3.30.70.1230">
    <property type="entry name" value="Nucleotide cyclase"/>
    <property type="match status" value="1"/>
</dbReference>
<feature type="domain" description="Guanylate cyclase" evidence="10">
    <location>
        <begin position="382"/>
        <end position="512"/>
    </location>
</feature>
<dbReference type="InterPro" id="IPR001054">
    <property type="entry name" value="A/G_cyclase"/>
</dbReference>
<keyword evidence="2 9" id="KW-0812">Transmembrane</keyword>
<evidence type="ECO:0000256" key="2">
    <source>
        <dbReference type="ARBA" id="ARBA00022692"/>
    </source>
</evidence>
<keyword evidence="4 9" id="KW-1133">Transmembrane helix</keyword>
<gene>
    <name evidence="11" type="ORF">HYH02_002377</name>
</gene>
<dbReference type="PROSITE" id="PS50125">
    <property type="entry name" value="GUANYLATE_CYCLASE_2"/>
    <property type="match status" value="1"/>
</dbReference>